<evidence type="ECO:0000313" key="7">
    <source>
        <dbReference type="EMBL" id="MCY0963730.1"/>
    </source>
</evidence>
<comment type="subcellular location">
    <subcellularLocation>
        <location evidence="1">Membrane</location>
        <topology evidence="1">Multi-pass membrane protein</topology>
    </subcellularLocation>
</comment>
<evidence type="ECO:0000256" key="3">
    <source>
        <dbReference type="ARBA" id="ARBA00022989"/>
    </source>
</evidence>
<dbReference type="GO" id="GO:0016020">
    <property type="term" value="C:membrane"/>
    <property type="evidence" value="ECO:0007669"/>
    <property type="project" value="UniProtKB-SubCell"/>
</dbReference>
<dbReference type="Proteomes" id="UP001150830">
    <property type="component" value="Unassembled WGS sequence"/>
</dbReference>
<evidence type="ECO:0000256" key="2">
    <source>
        <dbReference type="ARBA" id="ARBA00022692"/>
    </source>
</evidence>
<organism evidence="7 8">
    <name type="scientific">Parathalassolituus penaei</name>
    <dbReference type="NCBI Taxonomy" id="2997323"/>
    <lineage>
        <taxon>Bacteria</taxon>
        <taxon>Pseudomonadati</taxon>
        <taxon>Pseudomonadota</taxon>
        <taxon>Gammaproteobacteria</taxon>
        <taxon>Oceanospirillales</taxon>
        <taxon>Oceanospirillaceae</taxon>
        <taxon>Parathalassolituus</taxon>
    </lineage>
</organism>
<dbReference type="AlphaFoldDB" id="A0A9X3EBK8"/>
<dbReference type="RefSeq" id="WP_283171950.1">
    <property type="nucleotide sequence ID" value="NZ_JAPNOA010000005.1"/>
</dbReference>
<protein>
    <submittedName>
        <fullName evidence="7">Rhombosortase</fullName>
        <ecNumber evidence="7">3.4.21.-</ecNumber>
    </submittedName>
</protein>
<dbReference type="GO" id="GO:0004252">
    <property type="term" value="F:serine-type endopeptidase activity"/>
    <property type="evidence" value="ECO:0007669"/>
    <property type="project" value="InterPro"/>
</dbReference>
<dbReference type="EMBL" id="JAPNOA010000005">
    <property type="protein sequence ID" value="MCY0963730.1"/>
    <property type="molecule type" value="Genomic_DNA"/>
</dbReference>
<keyword evidence="4 5" id="KW-0472">Membrane</keyword>
<feature type="transmembrane region" description="Helical" evidence="5">
    <location>
        <begin position="54"/>
        <end position="77"/>
    </location>
</feature>
<evidence type="ECO:0000313" key="8">
    <source>
        <dbReference type="Proteomes" id="UP001150830"/>
    </source>
</evidence>
<dbReference type="Pfam" id="PF01694">
    <property type="entry name" value="Rhomboid"/>
    <property type="match status" value="1"/>
</dbReference>
<feature type="transmembrane region" description="Helical" evidence="5">
    <location>
        <begin position="172"/>
        <end position="191"/>
    </location>
</feature>
<evidence type="ECO:0000256" key="4">
    <source>
        <dbReference type="ARBA" id="ARBA00023136"/>
    </source>
</evidence>
<dbReference type="InterPro" id="IPR023826">
    <property type="entry name" value="Rhom-like_SP_proteobac"/>
</dbReference>
<comment type="caution">
    <text evidence="7">The sequence shown here is derived from an EMBL/GenBank/DDBJ whole genome shotgun (WGS) entry which is preliminary data.</text>
</comment>
<keyword evidence="7" id="KW-0378">Hydrolase</keyword>
<feature type="transmembrane region" description="Helical" evidence="5">
    <location>
        <begin position="84"/>
        <end position="104"/>
    </location>
</feature>
<feature type="transmembrane region" description="Helical" evidence="5">
    <location>
        <begin position="12"/>
        <end position="34"/>
    </location>
</feature>
<dbReference type="SUPFAM" id="SSF144091">
    <property type="entry name" value="Rhomboid-like"/>
    <property type="match status" value="1"/>
</dbReference>
<keyword evidence="2 5" id="KW-0812">Transmembrane</keyword>
<dbReference type="InterPro" id="IPR035952">
    <property type="entry name" value="Rhomboid-like_sf"/>
</dbReference>
<feature type="transmembrane region" description="Helical" evidence="5">
    <location>
        <begin position="110"/>
        <end position="127"/>
    </location>
</feature>
<sequence>MPSALDLRLHDYRLEFGAFALMLLLLIPGLGEWLEFNRQAIDQGQIWRLFSGHFVHLSLTHVLGNAAGLAFLGFIIRHDLSEKLLVWLFAWCALGVGGGLYWFAPDLQRYVGLSGVLHGMLLVVPFLMPLYRGWPAWLLLLVIVGKVLWEQTPFYNDQALMDVIGGRVETRAHLFGVIAGGIWLMAMALFGKLPRN</sequence>
<dbReference type="NCBIfam" id="TIGR03902">
    <property type="entry name" value="rhom_GG_sort"/>
    <property type="match status" value="1"/>
</dbReference>
<keyword evidence="3 5" id="KW-1133">Transmembrane helix</keyword>
<dbReference type="Gene3D" id="1.20.1540.10">
    <property type="entry name" value="Rhomboid-like"/>
    <property type="match status" value="1"/>
</dbReference>
<reference evidence="7" key="1">
    <citation type="submission" date="2022-11" db="EMBL/GenBank/DDBJ databases">
        <title>Parathalassolutuus dongxingensis gen. nov., sp. nov., a novel member of family Oceanospirillaceae isolated from a coastal shrimp pond in Guangxi, China.</title>
        <authorList>
            <person name="Chen H."/>
        </authorList>
    </citation>
    <scope>NUCLEOTIDE SEQUENCE</scope>
    <source>
        <strain evidence="7">G-43</strain>
    </source>
</reference>
<evidence type="ECO:0000256" key="1">
    <source>
        <dbReference type="ARBA" id="ARBA00004141"/>
    </source>
</evidence>
<feature type="domain" description="Peptidase S54 rhomboid" evidence="6">
    <location>
        <begin position="44"/>
        <end position="185"/>
    </location>
</feature>
<keyword evidence="8" id="KW-1185">Reference proteome</keyword>
<name>A0A9X3EBK8_9GAMM</name>
<accession>A0A9X3EBK8</accession>
<dbReference type="EC" id="3.4.21.-" evidence="7"/>
<evidence type="ECO:0000256" key="5">
    <source>
        <dbReference type="SAM" id="Phobius"/>
    </source>
</evidence>
<gene>
    <name evidence="7" type="primary">rrtA</name>
    <name evidence="7" type="ORF">OUO13_00835</name>
</gene>
<proteinExistence type="predicted"/>
<dbReference type="InterPro" id="IPR022764">
    <property type="entry name" value="Peptidase_S54_rhomboid_dom"/>
</dbReference>
<evidence type="ECO:0000259" key="6">
    <source>
        <dbReference type="Pfam" id="PF01694"/>
    </source>
</evidence>